<dbReference type="Pfam" id="PF04865">
    <property type="entry name" value="Baseplate_J"/>
    <property type="match status" value="1"/>
</dbReference>
<sequence>MALQTPDYDAIRSAILRDIRSLLPDADIGPDSDHYVRAAGVGAAVEGIYQHQAWLYRQIWPDTSDSEALERHAAIRGLARKPSVAATGEIRVTGWTGTTVPAGTAVRHANGTLLSTTTDTPIGADGSATLRVAAAVAGAAANGLDGAVTLTSPPLGVDAAATITMPLAGGADTESDADLLQRLLSLIRQPPAGGNKYDYQRWALDVPGVVAAYVYPLRRGLGTVDVAIVSADGLPTAELIATVQAHIDDLRPVTAWDSLVLAPTLVTVDVSAQVKLADGYTLADVQADAAAQLATAVNALAPGDIVYRSRLEAIISGLAGVVDRTLTAPAANVTPLVDATHIEWARIGTVTLEVMP</sequence>
<evidence type="ECO:0000313" key="5">
    <source>
        <dbReference type="EMBL" id="GAN44691.1"/>
    </source>
</evidence>
<dbReference type="InterPro" id="IPR058531">
    <property type="entry name" value="Baseplate_J_M"/>
</dbReference>
<accession>A0A0K8QNI3</accession>
<dbReference type="PANTHER" id="PTHR37829:SF3">
    <property type="entry name" value="PROTEIN JAYE-RELATED"/>
    <property type="match status" value="1"/>
</dbReference>
<dbReference type="OrthoDB" id="7565172at2"/>
<dbReference type="AlphaFoldDB" id="A0A0K8QNI3"/>
<dbReference type="STRING" id="1475481.GCA_000953855_01589"/>
<feature type="domain" description="Baseplate protein J-like barrel" evidence="2">
    <location>
        <begin position="90"/>
        <end position="169"/>
    </location>
</feature>
<dbReference type="Proteomes" id="UP000253740">
    <property type="component" value="Unassembled WGS sequence"/>
</dbReference>
<evidence type="ECO:0000259" key="3">
    <source>
        <dbReference type="Pfam" id="PF26078"/>
    </source>
</evidence>
<evidence type="ECO:0000313" key="6">
    <source>
        <dbReference type="EMBL" id="GAP66256.1"/>
    </source>
</evidence>
<dbReference type="Pfam" id="PF26079">
    <property type="entry name" value="Baseplate_J_C"/>
    <property type="match status" value="1"/>
</dbReference>
<evidence type="ECO:0000259" key="4">
    <source>
        <dbReference type="Pfam" id="PF26079"/>
    </source>
</evidence>
<dbReference type="Pfam" id="PF26078">
    <property type="entry name" value="Baseplate_J_M"/>
    <property type="match status" value="1"/>
</dbReference>
<feature type="domain" description="Baseplate J-like central" evidence="3">
    <location>
        <begin position="191"/>
        <end position="256"/>
    </location>
</feature>
<evidence type="ECO:0000256" key="1">
    <source>
        <dbReference type="ARBA" id="ARBA00038087"/>
    </source>
</evidence>
<dbReference type="EMBL" id="DF952378">
    <property type="protein sequence ID" value="GAN44691.1"/>
    <property type="molecule type" value="Genomic_DNA"/>
</dbReference>
<dbReference type="PANTHER" id="PTHR37829">
    <property type="entry name" value="PHAGE-LIKE ELEMENT PBSX PROTEIN XKDT"/>
    <property type="match status" value="1"/>
</dbReference>
<dbReference type="InterPro" id="IPR006949">
    <property type="entry name" value="Barrel_Baseplate_J-like"/>
</dbReference>
<keyword evidence="7" id="KW-1185">Reference proteome</keyword>
<reference evidence="5" key="1">
    <citation type="submission" date="2015-03" db="EMBL/GenBank/DDBJ databases">
        <title>Draft genome sequence of Mizugakiibacter sediminis skMP5.</title>
        <authorList>
            <person name="Watanabe T."/>
            <person name="Kojima H."/>
            <person name="Fukui M."/>
        </authorList>
    </citation>
    <scope>NUCLEOTIDE SEQUENCE</scope>
    <source>
        <strain evidence="5">SkMP5</strain>
    </source>
</reference>
<dbReference type="InterPro" id="IPR052399">
    <property type="entry name" value="Phage_Baseplate_Assmbl_Protein"/>
</dbReference>
<feature type="domain" description="Baseplate J-like C-terminal" evidence="4">
    <location>
        <begin position="268"/>
        <end position="352"/>
    </location>
</feature>
<name>A0A0K8QNI3_9GAMM</name>
<dbReference type="RefSeq" id="WP_062536767.1">
    <property type="nucleotide sequence ID" value="NZ_DF970196.1"/>
</dbReference>
<proteinExistence type="inferred from homology"/>
<protein>
    <submittedName>
        <fullName evidence="6">Baseplate J family protein</fullName>
    </submittedName>
    <submittedName>
        <fullName evidence="5">Tail protein</fullName>
    </submittedName>
</protein>
<evidence type="ECO:0000259" key="2">
    <source>
        <dbReference type="Pfam" id="PF04865"/>
    </source>
</evidence>
<evidence type="ECO:0000313" key="7">
    <source>
        <dbReference type="Proteomes" id="UP000253740"/>
    </source>
</evidence>
<comment type="similarity">
    <text evidence="1">Belongs to the Mu gp47/PBSX XkdT family.</text>
</comment>
<reference evidence="6" key="2">
    <citation type="submission" date="2015-08" db="EMBL/GenBank/DDBJ databases">
        <title>Complete DNA Sequence of Pseudomonas syringae pv. actinidiae, the Causal Agent of Kiwifruit Canker Disease.</title>
        <authorList>
            <person name="Rikkerink E.H.A."/>
            <person name="Fineran P.C."/>
        </authorList>
    </citation>
    <scope>NUCLEOTIDE SEQUENCE</scope>
    <source>
        <strain evidence="6">SkMP5</strain>
    </source>
</reference>
<dbReference type="EMBL" id="DF970196">
    <property type="protein sequence ID" value="GAP66256.1"/>
    <property type="molecule type" value="Genomic_DNA"/>
</dbReference>
<gene>
    <name evidence="5" type="ORF">MBSD_1226</name>
    <name evidence="6" type="ORF">MBSD_n1560</name>
</gene>
<organism evidence="6">
    <name type="scientific">Mizugakiibacter sediminis</name>
    <dbReference type="NCBI Taxonomy" id="1475481"/>
    <lineage>
        <taxon>Bacteria</taxon>
        <taxon>Pseudomonadati</taxon>
        <taxon>Pseudomonadota</taxon>
        <taxon>Gammaproteobacteria</taxon>
        <taxon>Lysobacterales</taxon>
        <taxon>Rhodanobacteraceae</taxon>
        <taxon>Mizugakiibacter</taxon>
    </lineage>
</organism>
<dbReference type="HOGENOM" id="CLU_039609_1_0_6"/>
<dbReference type="InterPro" id="IPR058530">
    <property type="entry name" value="Baseplate_J-like_C"/>
</dbReference>